<dbReference type="STRING" id="28084.Lche_0767"/>
<protein>
    <submittedName>
        <fullName evidence="1">Uncharacterized protein</fullName>
    </submittedName>
</protein>
<dbReference type="PATRIC" id="fig|28084.5.peg.823"/>
<accession>A0A0W0SGG8</accession>
<name>A0A0W0SGG8_9GAMM</name>
<proteinExistence type="predicted"/>
<sequence length="530" mass="59029">MGDPQDLFQSDFLTIPLDKYQGDHSPVLVKDDLRWLIAQLYHFVAESPNSSFLLQSNFSYWITYALQCAVNTYDAEAAQQICSLFYQLGQDSSSLMLIFEQTLSGKFAGQTVAYAWMDNLFSATFDPRNTSVIIAINYIFSQLLAQKGDEFSDVVTKNINEGSEKGKNAILVLARALANVAEASENRHTAELIANLLRSFVKKSPLILSTSLTREIIHGSFKGKSGVYVLVGAIKNAVEYQPKLIQIVGDILIDVNNVLPKELSDALCKTHERGPYKGKNTLHIILVSLISAAYLNKNLEAVSVLMHIVHQVWKSNTDGKVTLALLHPIETGEHANINGVMMIVRAMRAAIDHQHQVALFTDFLIDFIQSDPKELGDAFTHHAPASTIGDYTVSPLVLLINTLQNVNNVTLKTSLRNVINKLADSKSAVEMLLSLTGDAKLIFIEELAQVYSLNHKQVTWLAQTDGQQLRASSARLDSCFFLKKNSWGRGQHFFIAPYVSMDEEKTELQDKEDRCLQDDGRRNTMSCSNP</sequence>
<reference evidence="2 4" key="2">
    <citation type="submission" date="2018-12" db="EMBL/GenBank/DDBJ databases">
        <authorList>
            <consortium name="Pathogen Informatics"/>
        </authorList>
    </citation>
    <scope>NUCLEOTIDE SEQUENCE [LARGE SCALE GENOMIC DNA]</scope>
    <source>
        <strain evidence="2 4">NCTC11976</strain>
    </source>
</reference>
<reference evidence="1 3" key="1">
    <citation type="submission" date="2015-11" db="EMBL/GenBank/DDBJ databases">
        <title>Genomic analysis of 38 Legionella species identifies large and diverse effector repertoires.</title>
        <authorList>
            <person name="Burstein D."/>
            <person name="Amaro F."/>
            <person name="Zusman T."/>
            <person name="Lifshitz Z."/>
            <person name="Cohen O."/>
            <person name="Gilbert J.A."/>
            <person name="Pupko T."/>
            <person name="Shuman H.A."/>
            <person name="Segal G."/>
        </authorList>
    </citation>
    <scope>NUCLEOTIDE SEQUENCE [LARGE SCALE GENOMIC DNA]</scope>
    <source>
        <strain evidence="1 3">ORW</strain>
    </source>
</reference>
<dbReference type="EMBL" id="LR134173">
    <property type="protein sequence ID" value="VEB39352.1"/>
    <property type="molecule type" value="Genomic_DNA"/>
</dbReference>
<dbReference type="EMBL" id="LNXW01000009">
    <property type="protein sequence ID" value="KTC82503.1"/>
    <property type="molecule type" value="Genomic_DNA"/>
</dbReference>
<dbReference type="Proteomes" id="UP000277577">
    <property type="component" value="Chromosome"/>
</dbReference>
<dbReference type="OrthoDB" id="5652553at2"/>
<evidence type="ECO:0000313" key="1">
    <source>
        <dbReference type="EMBL" id="KTC82503.1"/>
    </source>
</evidence>
<dbReference type="RefSeq" id="WP_028381060.1">
    <property type="nucleotide sequence ID" value="NZ_CAAAIT010000003.1"/>
</dbReference>
<evidence type="ECO:0000313" key="4">
    <source>
        <dbReference type="Proteomes" id="UP000277577"/>
    </source>
</evidence>
<gene>
    <name evidence="1" type="ORF">Lche_0767</name>
    <name evidence="2" type="ORF">NCTC11976_03205</name>
</gene>
<evidence type="ECO:0000313" key="2">
    <source>
        <dbReference type="EMBL" id="VEB39352.1"/>
    </source>
</evidence>
<dbReference type="AlphaFoldDB" id="A0A0W0SGG8"/>
<organism evidence="1 3">
    <name type="scientific">Legionella cherrii</name>
    <dbReference type="NCBI Taxonomy" id="28084"/>
    <lineage>
        <taxon>Bacteria</taxon>
        <taxon>Pseudomonadati</taxon>
        <taxon>Pseudomonadota</taxon>
        <taxon>Gammaproteobacteria</taxon>
        <taxon>Legionellales</taxon>
        <taxon>Legionellaceae</taxon>
        <taxon>Legionella</taxon>
    </lineage>
</organism>
<keyword evidence="4" id="KW-1185">Reference proteome</keyword>
<dbReference type="Proteomes" id="UP000054921">
    <property type="component" value="Unassembled WGS sequence"/>
</dbReference>
<evidence type="ECO:0000313" key="3">
    <source>
        <dbReference type="Proteomes" id="UP000054921"/>
    </source>
</evidence>